<feature type="chain" id="PRO_5037795808" description="Tetratricopeptide repeat protein" evidence="1">
    <location>
        <begin position="20"/>
        <end position="212"/>
    </location>
</feature>
<proteinExistence type="predicted"/>
<sequence>MRTIVLIATMLFAAHLSQAAPSKYEEVMKENIEKLYESRTIEEYQTVINKFDRIAAKETDKWGPLYYAGFGYIMMATNADEVSMKDKYLDLALERINAGKAIAPKESEIIALEGFVHMIRVTVDPATRGAQYSGLSMQAFSKALEINPDNPRALYLMGQMEFGTAKFFGADTSEACTKIQAAVSKFDVYTPDSPLAPAWGKGGAIAASEMCK</sequence>
<protein>
    <recommendedName>
        <fullName evidence="4">Tetratricopeptide repeat protein</fullName>
    </recommendedName>
</protein>
<dbReference type="EMBL" id="JAEUGD010000066">
    <property type="protein sequence ID" value="MBL6449526.1"/>
    <property type="molecule type" value="Genomic_DNA"/>
</dbReference>
<dbReference type="RefSeq" id="WP_202859043.1">
    <property type="nucleotide sequence ID" value="NZ_JAEUGD010000066.1"/>
</dbReference>
<dbReference type="InterPro" id="IPR011990">
    <property type="entry name" value="TPR-like_helical_dom_sf"/>
</dbReference>
<dbReference type="SUPFAM" id="SSF48452">
    <property type="entry name" value="TPR-like"/>
    <property type="match status" value="1"/>
</dbReference>
<keyword evidence="1" id="KW-0732">Signal</keyword>
<keyword evidence="3" id="KW-1185">Reference proteome</keyword>
<evidence type="ECO:0000256" key="1">
    <source>
        <dbReference type="SAM" id="SignalP"/>
    </source>
</evidence>
<dbReference type="AlphaFoldDB" id="A0A937G3D3"/>
<accession>A0A937G3D3</accession>
<reference evidence="2" key="1">
    <citation type="submission" date="2021-01" db="EMBL/GenBank/DDBJ databases">
        <title>Fulvivirga kasyanovii gen. nov., sp nov., a novel member of the phylum Bacteroidetes isolated from seawater in a mussel farm.</title>
        <authorList>
            <person name="Zhao L.-H."/>
            <person name="Wang Z.-J."/>
        </authorList>
    </citation>
    <scope>NUCLEOTIDE SEQUENCE</scope>
    <source>
        <strain evidence="2">29W222</strain>
    </source>
</reference>
<feature type="signal peptide" evidence="1">
    <location>
        <begin position="1"/>
        <end position="19"/>
    </location>
</feature>
<name>A0A937G3D3_9BACT</name>
<gene>
    <name evidence="2" type="ORF">JMN32_24655</name>
</gene>
<evidence type="ECO:0000313" key="2">
    <source>
        <dbReference type="EMBL" id="MBL6449526.1"/>
    </source>
</evidence>
<evidence type="ECO:0008006" key="4">
    <source>
        <dbReference type="Google" id="ProtNLM"/>
    </source>
</evidence>
<evidence type="ECO:0000313" key="3">
    <source>
        <dbReference type="Proteomes" id="UP000614216"/>
    </source>
</evidence>
<dbReference type="Gene3D" id="1.25.40.10">
    <property type="entry name" value="Tetratricopeptide repeat domain"/>
    <property type="match status" value="1"/>
</dbReference>
<dbReference type="Proteomes" id="UP000614216">
    <property type="component" value="Unassembled WGS sequence"/>
</dbReference>
<comment type="caution">
    <text evidence="2">The sequence shown here is derived from an EMBL/GenBank/DDBJ whole genome shotgun (WGS) entry which is preliminary data.</text>
</comment>
<organism evidence="2 3">
    <name type="scientific">Fulvivirga marina</name>
    <dbReference type="NCBI Taxonomy" id="2494733"/>
    <lineage>
        <taxon>Bacteria</taxon>
        <taxon>Pseudomonadati</taxon>
        <taxon>Bacteroidota</taxon>
        <taxon>Cytophagia</taxon>
        <taxon>Cytophagales</taxon>
        <taxon>Fulvivirgaceae</taxon>
        <taxon>Fulvivirga</taxon>
    </lineage>
</organism>